<sequence>MQKGSNKSFKTWEGYTKGYRIDSDSGDDDELFSGSSGNVARTYDAHDGYHDHSDGGDSWHSLEMKRPPNSEDVLEEVESHHVLPVFKEGARYGEIQLEVGMKINTKKDFREAVREYCI</sequence>
<feature type="region of interest" description="Disordered" evidence="1">
    <location>
        <begin position="43"/>
        <end position="71"/>
    </location>
</feature>
<feature type="compositionally biased region" description="Basic and acidic residues" evidence="1">
    <location>
        <begin position="43"/>
        <end position="69"/>
    </location>
</feature>
<protein>
    <submittedName>
        <fullName evidence="2">Uncharacterized protein</fullName>
    </submittedName>
</protein>
<evidence type="ECO:0000256" key="1">
    <source>
        <dbReference type="SAM" id="MobiDB-lite"/>
    </source>
</evidence>
<reference evidence="2 3" key="1">
    <citation type="journal article" date="2023" name="Plants (Basel)">
        <title>Bridging the Gap: Combining Genomics and Transcriptomics Approaches to Understand Stylosanthes scabra, an Orphan Legume from the Brazilian Caatinga.</title>
        <authorList>
            <person name="Ferreira-Neto J.R.C."/>
            <person name="da Silva M.D."/>
            <person name="Binneck E."/>
            <person name="de Melo N.F."/>
            <person name="da Silva R.H."/>
            <person name="de Melo A.L.T.M."/>
            <person name="Pandolfi V."/>
            <person name="Bustamante F.O."/>
            <person name="Brasileiro-Vidal A.C."/>
            <person name="Benko-Iseppon A.M."/>
        </authorList>
    </citation>
    <scope>NUCLEOTIDE SEQUENCE [LARGE SCALE GENOMIC DNA]</scope>
    <source>
        <tissue evidence="2">Leaves</tissue>
    </source>
</reference>
<dbReference type="EMBL" id="JASCZI010060842">
    <property type="protein sequence ID" value="MED6136342.1"/>
    <property type="molecule type" value="Genomic_DNA"/>
</dbReference>
<evidence type="ECO:0000313" key="3">
    <source>
        <dbReference type="Proteomes" id="UP001341840"/>
    </source>
</evidence>
<keyword evidence="3" id="KW-1185">Reference proteome</keyword>
<organism evidence="2 3">
    <name type="scientific">Stylosanthes scabra</name>
    <dbReference type="NCBI Taxonomy" id="79078"/>
    <lineage>
        <taxon>Eukaryota</taxon>
        <taxon>Viridiplantae</taxon>
        <taxon>Streptophyta</taxon>
        <taxon>Embryophyta</taxon>
        <taxon>Tracheophyta</taxon>
        <taxon>Spermatophyta</taxon>
        <taxon>Magnoliopsida</taxon>
        <taxon>eudicotyledons</taxon>
        <taxon>Gunneridae</taxon>
        <taxon>Pentapetalae</taxon>
        <taxon>rosids</taxon>
        <taxon>fabids</taxon>
        <taxon>Fabales</taxon>
        <taxon>Fabaceae</taxon>
        <taxon>Papilionoideae</taxon>
        <taxon>50 kb inversion clade</taxon>
        <taxon>dalbergioids sensu lato</taxon>
        <taxon>Dalbergieae</taxon>
        <taxon>Pterocarpus clade</taxon>
        <taxon>Stylosanthes</taxon>
    </lineage>
</organism>
<proteinExistence type="predicted"/>
<accession>A0ABU6SIV2</accession>
<evidence type="ECO:0000313" key="2">
    <source>
        <dbReference type="EMBL" id="MED6136342.1"/>
    </source>
</evidence>
<gene>
    <name evidence="2" type="ORF">PIB30_055158</name>
</gene>
<name>A0ABU6SIV2_9FABA</name>
<dbReference type="Proteomes" id="UP001341840">
    <property type="component" value="Unassembled WGS sequence"/>
</dbReference>
<comment type="caution">
    <text evidence="2">The sequence shown here is derived from an EMBL/GenBank/DDBJ whole genome shotgun (WGS) entry which is preliminary data.</text>
</comment>